<dbReference type="Pfam" id="PF00805">
    <property type="entry name" value="Pentapeptide"/>
    <property type="match status" value="1"/>
</dbReference>
<dbReference type="Pfam" id="PF13599">
    <property type="entry name" value="Pentapeptide_4"/>
    <property type="match status" value="1"/>
</dbReference>
<keyword evidence="3" id="KW-0812">Transmembrane</keyword>
<gene>
    <name evidence="4" type="ORF">Aph01nite_02700</name>
</gene>
<dbReference type="AlphaFoldDB" id="A0A919Q7A7"/>
<evidence type="ECO:0000313" key="4">
    <source>
        <dbReference type="EMBL" id="GIH21960.1"/>
    </source>
</evidence>
<organism evidence="4 5">
    <name type="scientific">Acrocarpospora phusangensis</name>
    <dbReference type="NCBI Taxonomy" id="1070424"/>
    <lineage>
        <taxon>Bacteria</taxon>
        <taxon>Bacillati</taxon>
        <taxon>Actinomycetota</taxon>
        <taxon>Actinomycetes</taxon>
        <taxon>Streptosporangiales</taxon>
        <taxon>Streptosporangiaceae</taxon>
        <taxon>Acrocarpospora</taxon>
    </lineage>
</organism>
<feature type="region of interest" description="Disordered" evidence="2">
    <location>
        <begin position="275"/>
        <end position="302"/>
    </location>
</feature>
<keyword evidence="5" id="KW-1185">Reference proteome</keyword>
<dbReference type="Gene3D" id="2.160.20.80">
    <property type="entry name" value="E3 ubiquitin-protein ligase SopA"/>
    <property type="match status" value="2"/>
</dbReference>
<dbReference type="EMBL" id="BOOA01000002">
    <property type="protein sequence ID" value="GIH21960.1"/>
    <property type="molecule type" value="Genomic_DNA"/>
</dbReference>
<evidence type="ECO:0000256" key="3">
    <source>
        <dbReference type="SAM" id="Phobius"/>
    </source>
</evidence>
<evidence type="ECO:0000256" key="1">
    <source>
        <dbReference type="ARBA" id="ARBA00022737"/>
    </source>
</evidence>
<dbReference type="PANTHER" id="PTHR47485">
    <property type="entry name" value="THYLAKOID LUMENAL 17.4 KDA PROTEIN, CHLOROPLASTIC"/>
    <property type="match status" value="1"/>
</dbReference>
<evidence type="ECO:0000313" key="5">
    <source>
        <dbReference type="Proteomes" id="UP000640052"/>
    </source>
</evidence>
<comment type="caution">
    <text evidence="4">The sequence shown here is derived from an EMBL/GenBank/DDBJ whole genome shotgun (WGS) entry which is preliminary data.</text>
</comment>
<dbReference type="PANTHER" id="PTHR47485:SF1">
    <property type="entry name" value="THYLAKOID LUMENAL 17.4 KDA PROTEIN, CHLOROPLASTIC"/>
    <property type="match status" value="1"/>
</dbReference>
<dbReference type="Proteomes" id="UP000640052">
    <property type="component" value="Unassembled WGS sequence"/>
</dbReference>
<evidence type="ECO:0008006" key="6">
    <source>
        <dbReference type="Google" id="ProtNLM"/>
    </source>
</evidence>
<reference evidence="4" key="1">
    <citation type="submission" date="2021-01" db="EMBL/GenBank/DDBJ databases">
        <title>Whole genome shotgun sequence of Acrocarpospora phusangensis NBRC 108782.</title>
        <authorList>
            <person name="Komaki H."/>
            <person name="Tamura T."/>
        </authorList>
    </citation>
    <scope>NUCLEOTIDE SEQUENCE</scope>
    <source>
        <strain evidence="4">NBRC 108782</strain>
    </source>
</reference>
<keyword evidence="3" id="KW-0472">Membrane</keyword>
<evidence type="ECO:0000256" key="2">
    <source>
        <dbReference type="SAM" id="MobiDB-lite"/>
    </source>
</evidence>
<keyword evidence="3" id="KW-1133">Transmembrane helix</keyword>
<dbReference type="SUPFAM" id="SSF141571">
    <property type="entry name" value="Pentapeptide repeat-like"/>
    <property type="match status" value="1"/>
</dbReference>
<sequence length="426" mass="44937">MFPQEDPVRRITPRITPLFVALAAALITVLLGLAMAIMLPAGPAESAARPCAVGSGPNLAGKRFTRVEQLPANLRCATLTNAKLDELDLTQRDLSGAVLRGASLKEADLTQAHLEYADLRGADLTAADLGQLRAKQADLRNAILIDAEAGQAEFPHADLRKAVLTRAVLTQATFTNAKLGGADLNQATLGQIKARTADFTGAKLKDVKLGQAALQHAVFKDADLTEAVFTQAELQGADFTGAIIEGASFIQASDLNLTGARGEGTNVPDDAVIAPATETEPPAGDGEPSGGESDTEPARRSSGGLSPAFIVVLVSAFGLSMTLLVWGLTSGRRKRSHATFTMARHAAEEDVTRFGEEIDTLDFEMKVNAVSGPSHDWRAALDAYEAAKRALMLARTPGELHAAAVAVHHGRQALHRVRATMGRAPR</sequence>
<keyword evidence="1" id="KW-0677">Repeat</keyword>
<dbReference type="InterPro" id="IPR001646">
    <property type="entry name" value="5peptide_repeat"/>
</dbReference>
<name>A0A919Q7A7_9ACTN</name>
<proteinExistence type="predicted"/>
<accession>A0A919Q7A7</accession>
<protein>
    <recommendedName>
        <fullName evidence="6">Pentapeptide repeat-containing protein</fullName>
    </recommendedName>
</protein>
<feature type="transmembrane region" description="Helical" evidence="3">
    <location>
        <begin position="308"/>
        <end position="328"/>
    </location>
</feature>